<dbReference type="EMBL" id="MNCJ02000330">
    <property type="protein sequence ID" value="KAF5766419.1"/>
    <property type="molecule type" value="Genomic_DNA"/>
</dbReference>
<evidence type="ECO:0000313" key="5">
    <source>
        <dbReference type="EMBL" id="KAF5766419.1"/>
    </source>
</evidence>
<dbReference type="Gene3D" id="2.130.10.10">
    <property type="entry name" value="YVTN repeat-like/Quinoprotein amine dehydrogenase"/>
    <property type="match status" value="1"/>
</dbReference>
<comment type="subcellular location">
    <subcellularLocation>
        <location evidence="1">Nucleus</location>
    </subcellularLocation>
</comment>
<evidence type="ECO:0000256" key="3">
    <source>
        <dbReference type="ARBA" id="ARBA00022737"/>
    </source>
</evidence>
<dbReference type="PANTHER" id="PTHR19848:SF0">
    <property type="entry name" value="NOTCHLESS PROTEIN HOMOLOG 1"/>
    <property type="match status" value="1"/>
</dbReference>
<sequence length="55" mass="6187">MMHLLTDLGFFRRFVTSSKDGDARIWDVTLRRSVICLSGHTLAVTCVKWGGDGFI</sequence>
<dbReference type="PANTHER" id="PTHR19848">
    <property type="entry name" value="WD40 REPEAT PROTEIN"/>
    <property type="match status" value="1"/>
</dbReference>
<keyword evidence="2" id="KW-0853">WD repeat</keyword>
<dbReference type="InterPro" id="IPR036322">
    <property type="entry name" value="WD40_repeat_dom_sf"/>
</dbReference>
<comment type="caution">
    <text evidence="5">The sequence shown here is derived from an EMBL/GenBank/DDBJ whole genome shotgun (WGS) entry which is preliminary data.</text>
</comment>
<dbReference type="AlphaFoldDB" id="A0A9K3H6C2"/>
<keyword evidence="4" id="KW-0539">Nucleus</keyword>
<dbReference type="InterPro" id="IPR015943">
    <property type="entry name" value="WD40/YVTN_repeat-like_dom_sf"/>
</dbReference>
<dbReference type="GO" id="GO:0005634">
    <property type="term" value="C:nucleus"/>
    <property type="evidence" value="ECO:0007669"/>
    <property type="project" value="UniProtKB-SubCell"/>
</dbReference>
<gene>
    <name evidence="5" type="ORF">HanXRQr2_Chr15g0715161</name>
</gene>
<dbReference type="Proteomes" id="UP000215914">
    <property type="component" value="Unassembled WGS sequence"/>
</dbReference>
<reference evidence="5" key="1">
    <citation type="journal article" date="2017" name="Nature">
        <title>The sunflower genome provides insights into oil metabolism, flowering and Asterid evolution.</title>
        <authorList>
            <person name="Badouin H."/>
            <person name="Gouzy J."/>
            <person name="Grassa C.J."/>
            <person name="Murat F."/>
            <person name="Staton S.E."/>
            <person name="Cottret L."/>
            <person name="Lelandais-Briere C."/>
            <person name="Owens G.L."/>
            <person name="Carrere S."/>
            <person name="Mayjonade B."/>
            <person name="Legrand L."/>
            <person name="Gill N."/>
            <person name="Kane N.C."/>
            <person name="Bowers J.E."/>
            <person name="Hubner S."/>
            <person name="Bellec A."/>
            <person name="Berard A."/>
            <person name="Berges H."/>
            <person name="Blanchet N."/>
            <person name="Boniface M.C."/>
            <person name="Brunel D."/>
            <person name="Catrice O."/>
            <person name="Chaidir N."/>
            <person name="Claudel C."/>
            <person name="Donnadieu C."/>
            <person name="Faraut T."/>
            <person name="Fievet G."/>
            <person name="Helmstetter N."/>
            <person name="King M."/>
            <person name="Knapp S.J."/>
            <person name="Lai Z."/>
            <person name="Le Paslier M.C."/>
            <person name="Lippi Y."/>
            <person name="Lorenzon L."/>
            <person name="Mandel J.R."/>
            <person name="Marage G."/>
            <person name="Marchand G."/>
            <person name="Marquand E."/>
            <person name="Bret-Mestries E."/>
            <person name="Morien E."/>
            <person name="Nambeesan S."/>
            <person name="Nguyen T."/>
            <person name="Pegot-Espagnet P."/>
            <person name="Pouilly N."/>
            <person name="Raftis F."/>
            <person name="Sallet E."/>
            <person name="Schiex T."/>
            <person name="Thomas J."/>
            <person name="Vandecasteele C."/>
            <person name="Vares D."/>
            <person name="Vear F."/>
            <person name="Vautrin S."/>
            <person name="Crespi M."/>
            <person name="Mangin B."/>
            <person name="Burke J.M."/>
            <person name="Salse J."/>
            <person name="Munos S."/>
            <person name="Vincourt P."/>
            <person name="Rieseberg L.H."/>
            <person name="Langlade N.B."/>
        </authorList>
    </citation>
    <scope>NUCLEOTIDE SEQUENCE</scope>
    <source>
        <tissue evidence="5">Leaves</tissue>
    </source>
</reference>
<proteinExistence type="predicted"/>
<evidence type="ECO:0000256" key="1">
    <source>
        <dbReference type="ARBA" id="ARBA00004123"/>
    </source>
</evidence>
<evidence type="ECO:0000256" key="4">
    <source>
        <dbReference type="ARBA" id="ARBA00023242"/>
    </source>
</evidence>
<name>A0A9K3H6C2_HELAN</name>
<dbReference type="Gramene" id="mRNA:HanXRQr2_Chr15g0715161">
    <property type="protein sequence ID" value="CDS:HanXRQr2_Chr15g0715161.1"/>
    <property type="gene ID" value="HanXRQr2_Chr15g0715161"/>
</dbReference>
<reference evidence="5" key="2">
    <citation type="submission" date="2020-06" db="EMBL/GenBank/DDBJ databases">
        <title>Helianthus annuus Genome sequencing and assembly Release 2.</title>
        <authorList>
            <person name="Gouzy J."/>
            <person name="Langlade N."/>
            <person name="Munos S."/>
        </authorList>
    </citation>
    <scope>NUCLEOTIDE SEQUENCE</scope>
    <source>
        <tissue evidence="5">Leaves</tissue>
    </source>
</reference>
<evidence type="ECO:0000313" key="6">
    <source>
        <dbReference type="Proteomes" id="UP000215914"/>
    </source>
</evidence>
<dbReference type="Pfam" id="PF00400">
    <property type="entry name" value="WD40"/>
    <property type="match status" value="2"/>
</dbReference>
<evidence type="ECO:0000256" key="2">
    <source>
        <dbReference type="ARBA" id="ARBA00022574"/>
    </source>
</evidence>
<accession>A0A9K3H6C2</accession>
<protein>
    <submittedName>
        <fullName evidence="5">Transcription factor WD40-like family</fullName>
    </submittedName>
</protein>
<organism evidence="5 6">
    <name type="scientific">Helianthus annuus</name>
    <name type="common">Common sunflower</name>
    <dbReference type="NCBI Taxonomy" id="4232"/>
    <lineage>
        <taxon>Eukaryota</taxon>
        <taxon>Viridiplantae</taxon>
        <taxon>Streptophyta</taxon>
        <taxon>Embryophyta</taxon>
        <taxon>Tracheophyta</taxon>
        <taxon>Spermatophyta</taxon>
        <taxon>Magnoliopsida</taxon>
        <taxon>eudicotyledons</taxon>
        <taxon>Gunneridae</taxon>
        <taxon>Pentapetalae</taxon>
        <taxon>asterids</taxon>
        <taxon>campanulids</taxon>
        <taxon>Asterales</taxon>
        <taxon>Asteraceae</taxon>
        <taxon>Asteroideae</taxon>
        <taxon>Heliantheae alliance</taxon>
        <taxon>Heliantheae</taxon>
        <taxon>Helianthus</taxon>
    </lineage>
</organism>
<dbReference type="SUPFAM" id="SSF50978">
    <property type="entry name" value="WD40 repeat-like"/>
    <property type="match status" value="1"/>
</dbReference>
<dbReference type="InterPro" id="IPR001680">
    <property type="entry name" value="WD40_rpt"/>
</dbReference>
<keyword evidence="3" id="KW-0677">Repeat</keyword>
<keyword evidence="6" id="KW-1185">Reference proteome</keyword>